<evidence type="ECO:0000256" key="8">
    <source>
        <dbReference type="ARBA" id="ARBA00023136"/>
    </source>
</evidence>
<dbReference type="SUPFAM" id="SSF90112">
    <property type="entry name" value="Neurotransmitter-gated ion-channel transmembrane pore"/>
    <property type="match status" value="1"/>
</dbReference>
<comment type="similarity">
    <text evidence="18">Belongs to the ligand-gated ion channel (TC 1.A.9) family.</text>
</comment>
<dbReference type="InterPro" id="IPR002289">
    <property type="entry name" value="GABAAb_rcpt"/>
</dbReference>
<dbReference type="PROSITE" id="PS00236">
    <property type="entry name" value="NEUROTR_ION_CHANNEL"/>
    <property type="match status" value="1"/>
</dbReference>
<evidence type="ECO:0000256" key="11">
    <source>
        <dbReference type="ARBA" id="ARBA00023173"/>
    </source>
</evidence>
<evidence type="ECO:0000256" key="10">
    <source>
        <dbReference type="ARBA" id="ARBA00023170"/>
    </source>
</evidence>
<keyword evidence="5 18" id="KW-1133">Transmembrane helix</keyword>
<evidence type="ECO:0000256" key="12">
    <source>
        <dbReference type="ARBA" id="ARBA00023180"/>
    </source>
</evidence>
<evidence type="ECO:0000256" key="15">
    <source>
        <dbReference type="ARBA" id="ARBA00023286"/>
    </source>
</evidence>
<dbReference type="InterPro" id="IPR036734">
    <property type="entry name" value="Neur_chan_lig-bd_sf"/>
</dbReference>
<keyword evidence="22" id="KW-1185">Reference proteome</keyword>
<dbReference type="Pfam" id="PF02932">
    <property type="entry name" value="Neur_chan_memb"/>
    <property type="match status" value="1"/>
</dbReference>
<keyword evidence="11" id="KW-0869">Chloride channel</keyword>
<comment type="caution">
    <text evidence="18">Lacks conserved residue(s) required for the propagation of feature annotation.</text>
</comment>
<dbReference type="PANTHER" id="PTHR18945">
    <property type="entry name" value="NEUROTRANSMITTER GATED ION CHANNEL"/>
    <property type="match status" value="1"/>
</dbReference>
<dbReference type="CDD" id="cd19053">
    <property type="entry name" value="LGIC_TM_GABAAR_beta"/>
    <property type="match status" value="1"/>
</dbReference>
<dbReference type="GO" id="GO:0034707">
    <property type="term" value="C:chloride channel complex"/>
    <property type="evidence" value="ECO:0007669"/>
    <property type="project" value="UniProtKB-KW"/>
</dbReference>
<feature type="transmembrane region" description="Helical" evidence="18">
    <location>
        <begin position="276"/>
        <end position="299"/>
    </location>
</feature>
<evidence type="ECO:0000256" key="16">
    <source>
        <dbReference type="ARBA" id="ARBA00023303"/>
    </source>
</evidence>
<keyword evidence="14" id="KW-0628">Postsynaptic cell membrane</keyword>
<dbReference type="Pfam" id="PF02931">
    <property type="entry name" value="Neur_chan_LBD"/>
    <property type="match status" value="1"/>
</dbReference>
<keyword evidence="6" id="KW-0770">Synapse</keyword>
<keyword evidence="7 18" id="KW-0406">Ion transport</keyword>
<dbReference type="Gene3D" id="2.70.170.10">
    <property type="entry name" value="Neurotransmitter-gated ion-channel ligand-binding domain"/>
    <property type="match status" value="1"/>
</dbReference>
<proteinExistence type="inferred from homology"/>
<evidence type="ECO:0000256" key="3">
    <source>
        <dbReference type="ARBA" id="ARBA00022692"/>
    </source>
</evidence>
<dbReference type="PRINTS" id="PR01160">
    <property type="entry name" value="GABAARBETA"/>
</dbReference>
<dbReference type="FunFam" id="2.70.170.10:FF:000004">
    <property type="entry name" value="Gamma-aminobutyric acid receptor subunit beta-2 isoform A"/>
    <property type="match status" value="1"/>
</dbReference>
<dbReference type="GO" id="GO:0007268">
    <property type="term" value="P:chemical synaptic transmission"/>
    <property type="evidence" value="ECO:0007669"/>
    <property type="project" value="UniProtKB-ARBA"/>
</dbReference>
<feature type="domain" description="Neurotransmitter-gated ion-channel ligand-binding" evidence="19">
    <location>
        <begin position="48"/>
        <end position="210"/>
    </location>
</feature>
<name>A0A8B9PBC8_APTOW</name>
<protein>
    <submittedName>
        <fullName evidence="21">Gamma-aminobutyric acid type A receptor beta2 subunit</fullName>
    </submittedName>
</protein>
<keyword evidence="10" id="KW-0675">Receptor</keyword>
<evidence type="ECO:0000256" key="9">
    <source>
        <dbReference type="ARBA" id="ARBA00023157"/>
    </source>
</evidence>
<feature type="domain" description="Neurotransmitter-gated ion-channel transmembrane" evidence="20">
    <location>
        <begin position="218"/>
        <end position="438"/>
    </location>
</feature>
<evidence type="ECO:0000256" key="5">
    <source>
        <dbReference type="ARBA" id="ARBA00022989"/>
    </source>
</evidence>
<evidence type="ECO:0000259" key="19">
    <source>
        <dbReference type="Pfam" id="PF02931"/>
    </source>
</evidence>
<keyword evidence="16 18" id="KW-0407">Ion channel</keyword>
<comment type="subcellular location">
    <subcellularLocation>
        <location evidence="17">Postsynaptic cell membrane</location>
        <topology evidence="17">Multi-pass membrane protein</topology>
    </subcellularLocation>
</comment>
<evidence type="ECO:0000256" key="6">
    <source>
        <dbReference type="ARBA" id="ARBA00023018"/>
    </source>
</evidence>
<evidence type="ECO:0000256" key="1">
    <source>
        <dbReference type="ARBA" id="ARBA00022448"/>
    </source>
</evidence>
<evidence type="ECO:0000256" key="18">
    <source>
        <dbReference type="RuleBase" id="RU000687"/>
    </source>
</evidence>
<dbReference type="GO" id="GO:1902711">
    <property type="term" value="C:GABA-A receptor complex"/>
    <property type="evidence" value="ECO:0007669"/>
    <property type="project" value="UniProtKB-ARBA"/>
</dbReference>
<dbReference type="InterPro" id="IPR038050">
    <property type="entry name" value="Neuro_actylchol_rec"/>
</dbReference>
<dbReference type="Gene3D" id="1.20.58.390">
    <property type="entry name" value="Neurotransmitter-gated ion-channel transmembrane domain"/>
    <property type="match status" value="1"/>
</dbReference>
<evidence type="ECO:0000256" key="7">
    <source>
        <dbReference type="ARBA" id="ARBA00023065"/>
    </source>
</evidence>
<dbReference type="InterPro" id="IPR006202">
    <property type="entry name" value="Neur_chan_lig-bd"/>
</dbReference>
<dbReference type="Proteomes" id="UP000694424">
    <property type="component" value="Unplaced"/>
</dbReference>
<evidence type="ECO:0000256" key="17">
    <source>
        <dbReference type="ARBA" id="ARBA00034104"/>
    </source>
</evidence>
<evidence type="ECO:0000313" key="22">
    <source>
        <dbReference type="Proteomes" id="UP000694424"/>
    </source>
</evidence>
<dbReference type="GO" id="GO:0005254">
    <property type="term" value="F:chloride channel activity"/>
    <property type="evidence" value="ECO:0007669"/>
    <property type="project" value="UniProtKB-KW"/>
</dbReference>
<dbReference type="InterPro" id="IPR006029">
    <property type="entry name" value="Neurotrans-gated_channel_TM"/>
</dbReference>
<keyword evidence="3 18" id="KW-0812">Transmembrane</keyword>
<organism evidence="21 22">
    <name type="scientific">Apteryx owenii</name>
    <name type="common">Little spotted kiwi</name>
    <dbReference type="NCBI Taxonomy" id="8824"/>
    <lineage>
        <taxon>Eukaryota</taxon>
        <taxon>Metazoa</taxon>
        <taxon>Chordata</taxon>
        <taxon>Craniata</taxon>
        <taxon>Vertebrata</taxon>
        <taxon>Euteleostomi</taxon>
        <taxon>Archelosauria</taxon>
        <taxon>Archosauria</taxon>
        <taxon>Dinosauria</taxon>
        <taxon>Saurischia</taxon>
        <taxon>Theropoda</taxon>
        <taxon>Coelurosauria</taxon>
        <taxon>Aves</taxon>
        <taxon>Palaeognathae</taxon>
        <taxon>Apterygiformes</taxon>
        <taxon>Apterygidae</taxon>
        <taxon>Apteryx</taxon>
    </lineage>
</organism>
<evidence type="ECO:0000256" key="2">
    <source>
        <dbReference type="ARBA" id="ARBA00022475"/>
    </source>
</evidence>
<dbReference type="InterPro" id="IPR006028">
    <property type="entry name" value="GABAA/Glycine_rcpt"/>
</dbReference>
<evidence type="ECO:0000256" key="4">
    <source>
        <dbReference type="ARBA" id="ARBA00022729"/>
    </source>
</evidence>
<dbReference type="NCBIfam" id="TIGR00860">
    <property type="entry name" value="LIC"/>
    <property type="match status" value="1"/>
</dbReference>
<dbReference type="GO" id="GO:0004890">
    <property type="term" value="F:GABA-A receptor activity"/>
    <property type="evidence" value="ECO:0007669"/>
    <property type="project" value="InterPro"/>
</dbReference>
<dbReference type="Ensembl" id="ENSAOWT00000008039.1">
    <property type="protein sequence ID" value="ENSAOWP00000007115.1"/>
    <property type="gene ID" value="ENSAOWG00000004880.1"/>
</dbReference>
<sequence length="443" mass="51188">IFIRKYSHLVNDPSNMSLVKETVDRLLKGYDIRLRPDFGGLACFISSLDYTLTMYFQQAWRDKRLSYNVIPLNLTLDNRVADQLWVPDTYFLNDKKSFVHGVTVKNRMIRLHPDGTVLYGLRITTTAACMMDLRRYPLDEQNCTLEIESYGYTTDDIEFYWRGGDNAVTGVTKIELPQFSIVDYKLITKNVVFSTGAYPRLSLSFKLKRNIGYFILQTYMPSILITILSWVSFWINYDASAARVALGITTVLTMTTINTHLRETLPKIPYVKAIDMYLMGCFVFVFMALLEYALVNYIFFGRGPQRQKKAAEKAASANNEKLRMDVNKMDPHENILLSTLEIKNEMAASEAVMGLGDPRSTMLAYDTSSIQYRKAGLPRHSFGRNALERHVAQKKSRLRRRASQLKITIPDLTDVNAIDRWSRIFFPVVFSFFNIVYWLYYVN</sequence>
<evidence type="ECO:0000256" key="14">
    <source>
        <dbReference type="ARBA" id="ARBA00023257"/>
    </source>
</evidence>
<dbReference type="FunFam" id="1.20.58.390:FF:000004">
    <property type="entry name" value="Gamma-aminobutyric acid receptor subunit beta-2 isoform A"/>
    <property type="match status" value="1"/>
</dbReference>
<reference evidence="21" key="1">
    <citation type="submission" date="2025-08" db="UniProtKB">
        <authorList>
            <consortium name="Ensembl"/>
        </authorList>
    </citation>
    <scope>IDENTIFICATION</scope>
</reference>
<feature type="transmembrane region" description="Helical" evidence="18">
    <location>
        <begin position="211"/>
        <end position="235"/>
    </location>
</feature>
<keyword evidence="8 18" id="KW-0472">Membrane</keyword>
<keyword evidence="1 18" id="KW-0813">Transport</keyword>
<evidence type="ECO:0000313" key="21">
    <source>
        <dbReference type="Ensembl" id="ENSAOWP00000007115.1"/>
    </source>
</evidence>
<evidence type="ECO:0000256" key="13">
    <source>
        <dbReference type="ARBA" id="ARBA00023214"/>
    </source>
</evidence>
<evidence type="ECO:0000259" key="20">
    <source>
        <dbReference type="Pfam" id="PF02932"/>
    </source>
</evidence>
<keyword evidence="12" id="KW-0325">Glycoprotein</keyword>
<dbReference type="GO" id="GO:0045211">
    <property type="term" value="C:postsynaptic membrane"/>
    <property type="evidence" value="ECO:0007669"/>
    <property type="project" value="UniProtKB-SubCell"/>
</dbReference>
<dbReference type="PRINTS" id="PR00253">
    <property type="entry name" value="GABAARECEPTR"/>
</dbReference>
<dbReference type="InterPro" id="IPR018000">
    <property type="entry name" value="Neurotransmitter_ion_chnl_CS"/>
</dbReference>
<accession>A0A8B9PBC8</accession>
<dbReference type="AlphaFoldDB" id="A0A8B9PBC8"/>
<keyword evidence="9" id="KW-1015">Disulfide bond</keyword>
<keyword evidence="4" id="KW-0732">Signal</keyword>
<dbReference type="GO" id="GO:0005230">
    <property type="term" value="F:extracellular ligand-gated monoatomic ion channel activity"/>
    <property type="evidence" value="ECO:0007669"/>
    <property type="project" value="InterPro"/>
</dbReference>
<dbReference type="InterPro" id="IPR006201">
    <property type="entry name" value="Neur_channel"/>
</dbReference>
<dbReference type="PRINTS" id="PR00252">
    <property type="entry name" value="NRIONCHANNEL"/>
</dbReference>
<reference evidence="21" key="2">
    <citation type="submission" date="2025-09" db="UniProtKB">
        <authorList>
            <consortium name="Ensembl"/>
        </authorList>
    </citation>
    <scope>IDENTIFICATION</scope>
</reference>
<keyword evidence="2" id="KW-1003">Cell membrane</keyword>
<dbReference type="SUPFAM" id="SSF63712">
    <property type="entry name" value="Nicotinic receptor ligand binding domain-like"/>
    <property type="match status" value="1"/>
</dbReference>
<dbReference type="InterPro" id="IPR036719">
    <property type="entry name" value="Neuro-gated_channel_TM_sf"/>
</dbReference>
<feature type="transmembrane region" description="Helical" evidence="18">
    <location>
        <begin position="424"/>
        <end position="441"/>
    </location>
</feature>
<keyword evidence="15" id="KW-1071">Ligand-gated ion channel</keyword>
<keyword evidence="13" id="KW-0868">Chloride</keyword>